<keyword evidence="4" id="KW-1185">Reference proteome</keyword>
<evidence type="ECO:0000256" key="2">
    <source>
        <dbReference type="SAM" id="Phobius"/>
    </source>
</evidence>
<keyword evidence="2" id="KW-0472">Membrane</keyword>
<accession>A0ABT2FM88</accession>
<dbReference type="InterPro" id="IPR025489">
    <property type="entry name" value="DUF4381"/>
</dbReference>
<dbReference type="RefSeq" id="WP_238896132.1">
    <property type="nucleotide sequence ID" value="NZ_JAKOGG010000005.1"/>
</dbReference>
<proteinExistence type="predicted"/>
<sequence length="195" mass="21428">MSSPSANPALSGMQDIQLPADIGWWPLAPGWWALIVVALLLLIIAIVWSIRVLRRRRQHAAAAKSALQMLQQLDSQEPQLAVHVSALLKRTAISYGDRQQVAALTDDAWYRYLDAVLPAAERGQFAELLANRYRRPGSEVDGSTLIALCHRWLKHAPAYYQQPLAQRMAQASSESAAMNATNQANSDAAAKEATC</sequence>
<reference evidence="4" key="1">
    <citation type="submission" date="2023-07" db="EMBL/GenBank/DDBJ databases">
        <title>Shewanella mangrovi sp. nov., an acetaldehyde- degrading bacterium isolated from mangrove sediment.</title>
        <authorList>
            <person name="Liu Y."/>
        </authorList>
    </citation>
    <scope>NUCLEOTIDE SEQUENCE [LARGE SCALE GENOMIC DNA]</scope>
    <source>
        <strain evidence="4">C32</strain>
    </source>
</reference>
<feature type="transmembrane region" description="Helical" evidence="2">
    <location>
        <begin position="31"/>
        <end position="50"/>
    </location>
</feature>
<evidence type="ECO:0000313" key="4">
    <source>
        <dbReference type="Proteomes" id="UP001201549"/>
    </source>
</evidence>
<organism evidence="3 4">
    <name type="scientific">Shewanella electrica</name>
    <dbReference type="NCBI Taxonomy" id="515560"/>
    <lineage>
        <taxon>Bacteria</taxon>
        <taxon>Pseudomonadati</taxon>
        <taxon>Pseudomonadota</taxon>
        <taxon>Gammaproteobacteria</taxon>
        <taxon>Alteromonadales</taxon>
        <taxon>Shewanellaceae</taxon>
        <taxon>Shewanella</taxon>
    </lineage>
</organism>
<protein>
    <submittedName>
        <fullName evidence="3">DUF4381 domain-containing protein</fullName>
    </submittedName>
</protein>
<evidence type="ECO:0000313" key="3">
    <source>
        <dbReference type="EMBL" id="MCS4556740.1"/>
    </source>
</evidence>
<keyword evidence="2" id="KW-0812">Transmembrane</keyword>
<dbReference type="Proteomes" id="UP001201549">
    <property type="component" value="Unassembled WGS sequence"/>
</dbReference>
<dbReference type="Pfam" id="PF14316">
    <property type="entry name" value="DUF4381"/>
    <property type="match status" value="1"/>
</dbReference>
<keyword evidence="2" id="KW-1133">Transmembrane helix</keyword>
<dbReference type="EMBL" id="JAKOGG010000005">
    <property type="protein sequence ID" value="MCS4556740.1"/>
    <property type="molecule type" value="Genomic_DNA"/>
</dbReference>
<name>A0ABT2FM88_9GAMM</name>
<gene>
    <name evidence="3" type="ORF">L9G74_09830</name>
</gene>
<evidence type="ECO:0000256" key="1">
    <source>
        <dbReference type="SAM" id="MobiDB-lite"/>
    </source>
</evidence>
<comment type="caution">
    <text evidence="3">The sequence shown here is derived from an EMBL/GenBank/DDBJ whole genome shotgun (WGS) entry which is preliminary data.</text>
</comment>
<feature type="region of interest" description="Disordered" evidence="1">
    <location>
        <begin position="176"/>
        <end position="195"/>
    </location>
</feature>
<feature type="compositionally biased region" description="Polar residues" evidence="1">
    <location>
        <begin position="176"/>
        <end position="186"/>
    </location>
</feature>